<dbReference type="OrthoDB" id="1522571at2"/>
<feature type="coiled-coil region" evidence="1">
    <location>
        <begin position="239"/>
        <end position="266"/>
    </location>
</feature>
<keyword evidence="1" id="KW-0175">Coiled coil</keyword>
<dbReference type="AlphaFoldDB" id="A0A1P9X260"/>
<dbReference type="STRING" id="1178516.AWR27_21675"/>
<dbReference type="Proteomes" id="UP000187941">
    <property type="component" value="Chromosome"/>
</dbReference>
<evidence type="ECO:0000256" key="1">
    <source>
        <dbReference type="SAM" id="Coils"/>
    </source>
</evidence>
<keyword evidence="5" id="KW-1185">Reference proteome</keyword>
<dbReference type="PANTHER" id="PTHR32309:SF13">
    <property type="entry name" value="FERRIC ENTEROBACTIN TRANSPORT PROTEIN FEPE"/>
    <property type="match status" value="1"/>
</dbReference>
<dbReference type="RefSeq" id="WP_077133151.1">
    <property type="nucleotide sequence ID" value="NZ_CP014263.1"/>
</dbReference>
<gene>
    <name evidence="4" type="ORF">AWR27_21675</name>
</gene>
<proteinExistence type="predicted"/>
<dbReference type="PANTHER" id="PTHR32309">
    <property type="entry name" value="TYROSINE-PROTEIN KINASE"/>
    <property type="match status" value="1"/>
</dbReference>
<evidence type="ECO:0000256" key="2">
    <source>
        <dbReference type="SAM" id="Phobius"/>
    </source>
</evidence>
<protein>
    <submittedName>
        <fullName evidence="4">Lipopolysaccharide biosynthesis protein</fullName>
    </submittedName>
</protein>
<keyword evidence="2" id="KW-0812">Transmembrane</keyword>
<dbReference type="KEGG" id="smon:AWR27_21675"/>
<dbReference type="InterPro" id="IPR032807">
    <property type="entry name" value="GNVR"/>
</dbReference>
<reference evidence="4 5" key="1">
    <citation type="submission" date="2016-01" db="EMBL/GenBank/DDBJ databases">
        <authorList>
            <person name="Oliw E.H."/>
        </authorList>
    </citation>
    <scope>NUCLEOTIDE SEQUENCE [LARGE SCALE GENOMIC DNA]</scope>
    <source>
        <strain evidence="4 5">DY10</strain>
    </source>
</reference>
<dbReference type="GO" id="GO:0005886">
    <property type="term" value="C:plasma membrane"/>
    <property type="evidence" value="ECO:0007669"/>
    <property type="project" value="TreeGrafter"/>
</dbReference>
<sequence length="360" mass="39489">MSTTTLSQPTIQPDRDPDEIEIRVSDIIQFVKDSRRAMFLWGAALAIVGAIYAFTQPNEYTSTVRVMPELKSGSGGGGLGDLKSLAGLAGVSLDGLGGSSEAIRPDLYPDIMQSTSFMLHLLAQPVTTAENKKPQTLQQYLLSQGANTVMGRLGSLLGSDDEPQPVPDDAAVRLTKKQEELTKKVAQRVGAVMDKKSGIVTITAQMTDPVVAATMAKQSLDYLTNYVTNYRTGKARKQANFLSQQVSNARRRYESAELALSAYRDRNRALFLNTAKIEEQRLQADYMLAQTVYNDLSKQLEQARIKVQEESPVFQVLEPARVPLRKSGPKRTMIVLGFGILGAILGMAIFGFKRFFSSAK</sequence>
<evidence type="ECO:0000313" key="5">
    <source>
        <dbReference type="Proteomes" id="UP000187941"/>
    </source>
</evidence>
<name>A0A1P9X260_9BACT</name>
<accession>A0A1P9X260</accession>
<feature type="transmembrane region" description="Helical" evidence="2">
    <location>
        <begin position="333"/>
        <end position="352"/>
    </location>
</feature>
<evidence type="ECO:0000259" key="3">
    <source>
        <dbReference type="Pfam" id="PF13807"/>
    </source>
</evidence>
<keyword evidence="2" id="KW-0472">Membrane</keyword>
<organism evidence="4 5">
    <name type="scientific">Spirosoma montaniterrae</name>
    <dbReference type="NCBI Taxonomy" id="1178516"/>
    <lineage>
        <taxon>Bacteria</taxon>
        <taxon>Pseudomonadati</taxon>
        <taxon>Bacteroidota</taxon>
        <taxon>Cytophagia</taxon>
        <taxon>Cytophagales</taxon>
        <taxon>Cytophagaceae</taxon>
        <taxon>Spirosoma</taxon>
    </lineage>
</organism>
<dbReference type="EMBL" id="CP014263">
    <property type="protein sequence ID" value="AQG81683.1"/>
    <property type="molecule type" value="Genomic_DNA"/>
</dbReference>
<evidence type="ECO:0000313" key="4">
    <source>
        <dbReference type="EMBL" id="AQG81683.1"/>
    </source>
</evidence>
<dbReference type="GO" id="GO:0004713">
    <property type="term" value="F:protein tyrosine kinase activity"/>
    <property type="evidence" value="ECO:0007669"/>
    <property type="project" value="TreeGrafter"/>
</dbReference>
<dbReference type="Pfam" id="PF13807">
    <property type="entry name" value="GNVR"/>
    <property type="match status" value="1"/>
</dbReference>
<feature type="domain" description="Tyrosine-protein kinase G-rich" evidence="3">
    <location>
        <begin position="281"/>
        <end position="354"/>
    </location>
</feature>
<feature type="transmembrane region" description="Helical" evidence="2">
    <location>
        <begin position="37"/>
        <end position="55"/>
    </location>
</feature>
<dbReference type="InterPro" id="IPR050445">
    <property type="entry name" value="Bact_polysacc_biosynth/exp"/>
</dbReference>
<keyword evidence="2" id="KW-1133">Transmembrane helix</keyword>